<evidence type="ECO:0000313" key="2">
    <source>
        <dbReference type="EMBL" id="VFK72006.1"/>
    </source>
</evidence>
<protein>
    <recommendedName>
        <fullName evidence="3">KAP family P-loop domain-containing protein</fullName>
    </recommendedName>
</protein>
<accession>A0A451B150</accession>
<evidence type="ECO:0000313" key="1">
    <source>
        <dbReference type="EMBL" id="VFK66379.1"/>
    </source>
</evidence>
<proteinExistence type="predicted"/>
<dbReference type="AlphaFoldDB" id="A0A451B150"/>
<dbReference type="EMBL" id="CAADFZ010000090">
    <property type="protein sequence ID" value="VFK66379.1"/>
    <property type="molecule type" value="Genomic_DNA"/>
</dbReference>
<dbReference type="EMBL" id="CAADGD010000091">
    <property type="protein sequence ID" value="VFK72006.1"/>
    <property type="molecule type" value="Genomic_DNA"/>
</dbReference>
<sequence>MEKERPEGDKAPEWRQRWLLVPSANPTQRTFWLLRQSPTNNSDEELSAYRNRLEKTQLDRRWLKLKTGGILWPRETVFPLAPRKLLFSTLGYREQYDWELVVGDRLNGGNGNSEISTEESKVARGAWSDEISNILKNPKLAIPLSHLIREFYYHLRSSPLPVYCPPDSGIDAETGATEAPDTLAKLGKCAPEPQLVSALIIQAFNAHDSRLSFDAPRLRQFLEALRVYRYLLDGKVIPRSPEGRLDRSGASLPPFLDRLLDLSKPAAQILWGAVFLFVLSLLATPVSRAGSGLARAFVNRRYLTLQGEAEEFLEELGFRSSQESSAVLALRGLNLGRKQTRAARDFTLPGLTARYIAFIEKVRNAYNGKVVIVIDEMDKVDDPQEVKALLTEIKGALFAPGTFYLISIAEDAARSFRRRLASGRDIFESTFDDVLDIARMDVANAVAILERLEETTKEEHRLPAACLTVAALFGGGIPREIIRARRTLSLAMADQANAWQILSFGMMKQTDNAMSAWAARVLLQEELKKWETHLGETNLSGKDTIEIWKHSREARKVFEAGKGDNDAYGAVWKEIQSCIEVIDPKGSCRSAGYLSYASDSDEPESANGGQAEYRRIVSDLQMVLRLLILTHLCERIARGEESKAYEGELLACHRALADKPALAGTLLEELRKNRVSTDCRGNLS</sequence>
<gene>
    <name evidence="1" type="ORF">BECKUNK1418G_GA0071005_10903</name>
    <name evidence="2" type="ORF">BECKUNK1418H_GA0071006_10914</name>
</gene>
<evidence type="ECO:0008006" key="3">
    <source>
        <dbReference type="Google" id="ProtNLM"/>
    </source>
</evidence>
<reference evidence="2" key="1">
    <citation type="submission" date="2019-02" db="EMBL/GenBank/DDBJ databases">
        <authorList>
            <person name="Gruber-Vodicka R. H."/>
            <person name="Seah K. B. B."/>
        </authorList>
    </citation>
    <scope>NUCLEOTIDE SEQUENCE</scope>
    <source>
        <strain evidence="2">BECK_BY19</strain>
        <strain evidence="1">BECK_BY8</strain>
    </source>
</reference>
<name>A0A451B150_9GAMM</name>
<organism evidence="2">
    <name type="scientific">Candidatus Kentrum sp. UNK</name>
    <dbReference type="NCBI Taxonomy" id="2126344"/>
    <lineage>
        <taxon>Bacteria</taxon>
        <taxon>Pseudomonadati</taxon>
        <taxon>Pseudomonadota</taxon>
        <taxon>Gammaproteobacteria</taxon>
        <taxon>Candidatus Kentrum</taxon>
    </lineage>
</organism>